<sequence>MSSMQQAPQMKSGEPRLQTQTRAQGRNYGPDLQLGVKGASVSGDHRGLTPDSLLPKSGPK</sequence>
<accession>S7PCC9</accession>
<evidence type="ECO:0000313" key="3">
    <source>
        <dbReference type="Proteomes" id="UP000052978"/>
    </source>
</evidence>
<protein>
    <submittedName>
        <fullName evidence="2">Uncharacterized protein</fullName>
    </submittedName>
</protein>
<evidence type="ECO:0000256" key="1">
    <source>
        <dbReference type="SAM" id="MobiDB-lite"/>
    </source>
</evidence>
<dbReference type="AlphaFoldDB" id="S7PCC9"/>
<gene>
    <name evidence="2" type="ORF">D623_10035360</name>
</gene>
<evidence type="ECO:0000313" key="2">
    <source>
        <dbReference type="EMBL" id="EPQ05452.1"/>
    </source>
</evidence>
<proteinExistence type="predicted"/>
<reference evidence="2 3" key="1">
    <citation type="journal article" date="2013" name="Nat. Commun.">
        <title>Genome analysis reveals insights into physiology and longevity of the Brandt's bat Myotis brandtii.</title>
        <authorList>
            <person name="Seim I."/>
            <person name="Fang X."/>
            <person name="Xiong Z."/>
            <person name="Lobanov A.V."/>
            <person name="Huang Z."/>
            <person name="Ma S."/>
            <person name="Feng Y."/>
            <person name="Turanov A.A."/>
            <person name="Zhu Y."/>
            <person name="Lenz T.L."/>
            <person name="Gerashchenko M.V."/>
            <person name="Fan D."/>
            <person name="Hee Yim S."/>
            <person name="Yao X."/>
            <person name="Jordan D."/>
            <person name="Xiong Y."/>
            <person name="Ma Y."/>
            <person name="Lyapunov A.N."/>
            <person name="Chen G."/>
            <person name="Kulakova O.I."/>
            <person name="Sun Y."/>
            <person name="Lee S.G."/>
            <person name="Bronson R.T."/>
            <person name="Moskalev A.A."/>
            <person name="Sunyaev S.R."/>
            <person name="Zhang G."/>
            <person name="Krogh A."/>
            <person name="Wang J."/>
            <person name="Gladyshev V.N."/>
        </authorList>
    </citation>
    <scope>NUCLEOTIDE SEQUENCE [LARGE SCALE GENOMIC DNA]</scope>
</reference>
<name>S7PCC9_MYOBR</name>
<dbReference type="EMBL" id="KE161800">
    <property type="protein sequence ID" value="EPQ05452.1"/>
    <property type="molecule type" value="Genomic_DNA"/>
</dbReference>
<feature type="region of interest" description="Disordered" evidence="1">
    <location>
        <begin position="1"/>
        <end position="60"/>
    </location>
</feature>
<organism evidence="2 3">
    <name type="scientific">Myotis brandtii</name>
    <name type="common">Brandt's bat</name>
    <dbReference type="NCBI Taxonomy" id="109478"/>
    <lineage>
        <taxon>Eukaryota</taxon>
        <taxon>Metazoa</taxon>
        <taxon>Chordata</taxon>
        <taxon>Craniata</taxon>
        <taxon>Vertebrata</taxon>
        <taxon>Euteleostomi</taxon>
        <taxon>Mammalia</taxon>
        <taxon>Eutheria</taxon>
        <taxon>Laurasiatheria</taxon>
        <taxon>Chiroptera</taxon>
        <taxon>Yangochiroptera</taxon>
        <taxon>Vespertilionidae</taxon>
        <taxon>Myotis</taxon>
    </lineage>
</organism>
<dbReference type="Proteomes" id="UP000052978">
    <property type="component" value="Unassembled WGS sequence"/>
</dbReference>
<keyword evidence="3" id="KW-1185">Reference proteome</keyword>